<feature type="domain" description="ExoI C-terminal" evidence="17">
    <location>
        <begin position="353"/>
        <end position="483"/>
    </location>
</feature>
<keyword evidence="11 13" id="KW-0234">DNA repair</keyword>
<dbReference type="SMART" id="SM00479">
    <property type="entry name" value="EXOIII"/>
    <property type="match status" value="1"/>
</dbReference>
<feature type="binding site" evidence="14">
    <location>
        <position position="162"/>
    </location>
    <ligand>
        <name>substrate</name>
    </ligand>
</feature>
<evidence type="ECO:0000256" key="8">
    <source>
        <dbReference type="ARBA" id="ARBA00022839"/>
    </source>
</evidence>
<dbReference type="GO" id="GO:0046872">
    <property type="term" value="F:metal ion binding"/>
    <property type="evidence" value="ECO:0007669"/>
    <property type="project" value="UniProtKB-KW"/>
</dbReference>
<dbReference type="PIRSF" id="PIRSF000977">
    <property type="entry name" value="Exodeoxyribonuclease_I"/>
    <property type="match status" value="1"/>
</dbReference>
<evidence type="ECO:0000259" key="17">
    <source>
        <dbReference type="PROSITE" id="PS51785"/>
    </source>
</evidence>
<dbReference type="Gene3D" id="3.30.1520.20">
    <property type="entry name" value="Exonuclease ExoI, domain 2"/>
    <property type="match status" value="1"/>
</dbReference>
<evidence type="ECO:0000256" key="2">
    <source>
        <dbReference type="ARBA" id="ARBA00012108"/>
    </source>
</evidence>
<dbReference type="NCBIfam" id="NF008746">
    <property type="entry name" value="PRK11779.1"/>
    <property type="match status" value="1"/>
</dbReference>
<comment type="catalytic activity">
    <reaction evidence="1 13">
        <text>Exonucleolytic cleavage in the 3'- to 5'-direction to yield nucleoside 5'-phosphates.</text>
        <dbReference type="EC" id="3.1.11.1"/>
    </reaction>
</comment>
<accession>A0A4Z0W7I2</accession>
<evidence type="ECO:0000256" key="1">
    <source>
        <dbReference type="ARBA" id="ARBA00000563"/>
    </source>
</evidence>
<dbReference type="EC" id="3.1.11.1" evidence="2 13"/>
<keyword evidence="5 15" id="KW-0479">Metal-binding</keyword>
<feature type="binding site" evidence="15">
    <location>
        <position position="12"/>
    </location>
    <ligand>
        <name>Mg(2+)</name>
        <dbReference type="ChEBI" id="CHEBI:18420"/>
        <label>1</label>
    </ligand>
</feature>
<dbReference type="PANTHER" id="PTHR11046">
    <property type="entry name" value="OLIGORIBONUCLEASE, MITOCHONDRIAL"/>
    <property type="match status" value="1"/>
</dbReference>
<feature type="binding site" evidence="15">
    <location>
        <position position="14"/>
    </location>
    <ligand>
        <name>Mg(2+)</name>
        <dbReference type="ChEBI" id="CHEBI:18420"/>
        <label>2</label>
    </ligand>
</feature>
<evidence type="ECO:0000256" key="7">
    <source>
        <dbReference type="ARBA" id="ARBA00022801"/>
    </source>
</evidence>
<dbReference type="Pfam" id="PF08411">
    <property type="entry name" value="ExoI_SH3"/>
    <property type="match status" value="1"/>
</dbReference>
<dbReference type="Gene3D" id="3.30.420.10">
    <property type="entry name" value="Ribonuclease H-like superfamily/Ribonuclease H"/>
    <property type="match status" value="1"/>
</dbReference>
<comment type="cofactor">
    <cofactor evidence="15">
        <name>Mg(2+)</name>
        <dbReference type="ChEBI" id="CHEBI:18420"/>
    </cofactor>
    <text evidence="15">Binds 2 Mg(2+) ions per monomer.</text>
</comment>
<dbReference type="RefSeq" id="WP_135483885.1">
    <property type="nucleotide sequence ID" value="NZ_SRMF01000005.1"/>
</dbReference>
<evidence type="ECO:0000313" key="19">
    <source>
        <dbReference type="Proteomes" id="UP000297475"/>
    </source>
</evidence>
<dbReference type="InterPro" id="IPR013520">
    <property type="entry name" value="Ribonucl_H"/>
</dbReference>
<evidence type="ECO:0000256" key="12">
    <source>
        <dbReference type="ARBA" id="ARBA00046792"/>
    </source>
</evidence>
<keyword evidence="7 13" id="KW-0378">Hydrolase</keyword>
<dbReference type="AlphaFoldDB" id="A0A4Z0W7I2"/>
<dbReference type="Pfam" id="PF00929">
    <property type="entry name" value="RNase_T"/>
    <property type="match status" value="1"/>
</dbReference>
<evidence type="ECO:0000256" key="4">
    <source>
        <dbReference type="ARBA" id="ARBA00022722"/>
    </source>
</evidence>
<feature type="binding site" evidence="14">
    <location>
        <position position="14"/>
    </location>
    <ligand>
        <name>substrate</name>
    </ligand>
</feature>
<dbReference type="PANTHER" id="PTHR11046:SF11">
    <property type="entry name" value="EXODEOXYRIBONUCLEASE I"/>
    <property type="match status" value="1"/>
</dbReference>
<dbReference type="InterPro" id="IPR038649">
    <property type="entry name" value="EXOI_SH3_sf"/>
</dbReference>
<protein>
    <recommendedName>
        <fullName evidence="3 13">Exodeoxyribonuclease I</fullName>
        <ecNumber evidence="2 13">3.1.11.1</ecNumber>
    </recommendedName>
</protein>
<evidence type="ECO:0000256" key="15">
    <source>
        <dbReference type="PIRSR" id="PIRSR000977-2"/>
    </source>
</evidence>
<dbReference type="InterPro" id="IPR058561">
    <property type="entry name" value="Exonuc_1_C"/>
</dbReference>
<keyword evidence="19" id="KW-1185">Reference proteome</keyword>
<comment type="caution">
    <text evidence="18">The sequence shown here is derived from an EMBL/GenBank/DDBJ whole genome shotgun (WGS) entry which is preliminary data.</text>
</comment>
<dbReference type="PROSITE" id="PS51785">
    <property type="entry name" value="EXOI_C"/>
    <property type="match status" value="1"/>
</dbReference>
<dbReference type="InterPro" id="IPR012337">
    <property type="entry name" value="RNaseH-like_sf"/>
</dbReference>
<dbReference type="OrthoDB" id="9763470at2"/>
<dbReference type="InterPro" id="IPR013620">
    <property type="entry name" value="Exonuc_1_SH3"/>
</dbReference>
<evidence type="ECO:0000256" key="3">
    <source>
        <dbReference type="ARBA" id="ARBA00019900"/>
    </source>
</evidence>
<reference evidence="18 19" key="1">
    <citation type="submission" date="2019-04" db="EMBL/GenBank/DDBJ databases">
        <title>Natronospirillum operosus gen. nov., sp. nov., a haloalkaliphilic satellite isolated from decaying biomass of laboratory culture of cyanobacterium Geitlerinema sp. and proposal of Natronospirillaceae fam. nov. and Saccharospirillaceae fam. nov.</title>
        <authorList>
            <person name="Kevbrin V."/>
            <person name="Boltyanskaya Y."/>
            <person name="Koziaeva V."/>
            <person name="Grouzdev D.S."/>
            <person name="Park M."/>
            <person name="Cho J."/>
        </authorList>
    </citation>
    <scope>NUCLEOTIDE SEQUENCE [LARGE SCALE GENOMIC DNA]</scope>
    <source>
        <strain evidence="18 19">G-116</strain>
    </source>
</reference>
<dbReference type="CDD" id="cd06138">
    <property type="entry name" value="ExoI_N"/>
    <property type="match status" value="1"/>
</dbReference>
<feature type="domain" description="ExoI SH3-like" evidence="16">
    <location>
        <begin position="199"/>
        <end position="352"/>
    </location>
</feature>
<dbReference type="PROSITE" id="PS51784">
    <property type="entry name" value="EXOI_SH3"/>
    <property type="match status" value="1"/>
</dbReference>
<feature type="binding site" evidence="15">
    <location>
        <position position="183"/>
    </location>
    <ligand>
        <name>Mg(2+)</name>
        <dbReference type="ChEBI" id="CHEBI:18420"/>
        <label>2</label>
    </ligand>
</feature>
<comment type="subunit">
    <text evidence="12">Monomer. Interacts with ssb (via C-terminus); this interaction stimulates the exonuclease activity by recruiting the enzyme to its substrate.</text>
</comment>
<dbReference type="InterPro" id="IPR034747">
    <property type="entry name" value="EXOI_SH3"/>
</dbReference>
<dbReference type="InterPro" id="IPR036397">
    <property type="entry name" value="RNaseH_sf"/>
</dbReference>
<evidence type="ECO:0000256" key="9">
    <source>
        <dbReference type="ARBA" id="ARBA00022842"/>
    </source>
</evidence>
<evidence type="ECO:0000256" key="6">
    <source>
        <dbReference type="ARBA" id="ARBA00022763"/>
    </source>
</evidence>
<keyword evidence="10" id="KW-0238">DNA-binding</keyword>
<gene>
    <name evidence="18" type="primary">sbcB</name>
    <name evidence="18" type="ORF">E4656_13875</name>
</gene>
<dbReference type="Gene3D" id="1.20.1280.70">
    <property type="entry name" value="Exonuclease ExoI, domain 3"/>
    <property type="match status" value="1"/>
</dbReference>
<keyword evidence="8 13" id="KW-0269">Exonuclease</keyword>
<evidence type="ECO:0000259" key="16">
    <source>
        <dbReference type="PROSITE" id="PS51784"/>
    </source>
</evidence>
<dbReference type="GO" id="GO:0003677">
    <property type="term" value="F:DNA binding"/>
    <property type="evidence" value="ECO:0007669"/>
    <property type="project" value="UniProtKB-KW"/>
</dbReference>
<sequence>MANHPPSFLWYDLETFGARPRQDRPAQFAAIRTDLDLNPIGDPINWLCQPTPELVPSPDACLITGLTPQHCAAEGLPEPEFARRILSAMSQPRTCSAGYNSIRFDDEVCRFLFFRNLLPVYDREWRDGNSRWDILDVARLAYALRPEGINWPSREDGAPSFRLETLSAANGLQHDKAHDALSDVEATIALARLIRTRQPKLFDWALQCRDKAFVKSQVPVLQQQPFVHVSGMLPASHGCLSVLVPLCFHPANRNEIICFDLQSDPAELAGLSATDIRHRLFSPAETLGDTPRLGIKSIHANKCPMVGPISLFTDEVATRLGLDRARMEYHATRLPDMKALLPQLQEAMAREAQPMDAEQALYQGFISDRDQTACRQFHGTPASQWLQMEEPSDQRLQTVWRRFIARHYERESGQPLPPERQADWQRYLRAALTRPEVGCALTLEQATARCRELRAEQPQNPVLDEVEAFLSQQQKMLYTTERISADHDSGVPNDHNPRG</sequence>
<dbReference type="InterPro" id="IPR022894">
    <property type="entry name" value="Oligoribonuclease"/>
</dbReference>
<dbReference type="GO" id="GO:0006281">
    <property type="term" value="P:DNA repair"/>
    <property type="evidence" value="ECO:0007669"/>
    <property type="project" value="UniProtKB-KW"/>
</dbReference>
<evidence type="ECO:0000256" key="5">
    <source>
        <dbReference type="ARBA" id="ARBA00022723"/>
    </source>
</evidence>
<name>A0A4Z0W7I2_9GAMM</name>
<evidence type="ECO:0000256" key="14">
    <source>
        <dbReference type="PIRSR" id="PIRSR000977-1"/>
    </source>
</evidence>
<keyword evidence="9 15" id="KW-0460">Magnesium</keyword>
<dbReference type="Proteomes" id="UP000297475">
    <property type="component" value="Unassembled WGS sequence"/>
</dbReference>
<evidence type="ECO:0000256" key="13">
    <source>
        <dbReference type="PIRNR" id="PIRNR000977"/>
    </source>
</evidence>
<keyword evidence="6 13" id="KW-0227">DNA damage</keyword>
<evidence type="ECO:0000256" key="11">
    <source>
        <dbReference type="ARBA" id="ARBA00023204"/>
    </source>
</evidence>
<keyword evidence="4 13" id="KW-0540">Nuclease</keyword>
<dbReference type="InterPro" id="IPR023607">
    <property type="entry name" value="Exodeoxyribonuclease_I"/>
</dbReference>
<dbReference type="FunFam" id="3.30.420.10:FF:000033">
    <property type="entry name" value="Exodeoxyribonuclease I"/>
    <property type="match status" value="1"/>
</dbReference>
<dbReference type="GO" id="GO:0000175">
    <property type="term" value="F:3'-5'-RNA exonuclease activity"/>
    <property type="evidence" value="ECO:0007669"/>
    <property type="project" value="InterPro"/>
</dbReference>
<proteinExistence type="predicted"/>
<evidence type="ECO:0000256" key="10">
    <source>
        <dbReference type="ARBA" id="ARBA00023125"/>
    </source>
</evidence>
<organism evidence="18 19">
    <name type="scientific">Natronospirillum operosum</name>
    <dbReference type="NCBI Taxonomy" id="2759953"/>
    <lineage>
        <taxon>Bacteria</taxon>
        <taxon>Pseudomonadati</taxon>
        <taxon>Pseudomonadota</taxon>
        <taxon>Gammaproteobacteria</taxon>
        <taxon>Oceanospirillales</taxon>
        <taxon>Natronospirillaceae</taxon>
        <taxon>Natronospirillum</taxon>
    </lineage>
</organism>
<dbReference type="Pfam" id="PF26016">
    <property type="entry name" value="ExoI_C"/>
    <property type="match status" value="1"/>
</dbReference>
<dbReference type="EMBL" id="SRMF01000005">
    <property type="protein sequence ID" value="TGG92552.1"/>
    <property type="molecule type" value="Genomic_DNA"/>
</dbReference>
<dbReference type="SUPFAM" id="SSF53098">
    <property type="entry name" value="Ribonuclease H-like"/>
    <property type="match status" value="1"/>
</dbReference>
<evidence type="ECO:0000313" key="18">
    <source>
        <dbReference type="EMBL" id="TGG92552.1"/>
    </source>
</evidence>
<dbReference type="GO" id="GO:0008310">
    <property type="term" value="F:single-stranded DNA 3'-5' DNA exonuclease activity"/>
    <property type="evidence" value="ECO:0007669"/>
    <property type="project" value="UniProtKB-EC"/>
</dbReference>